<evidence type="ECO:0000256" key="2">
    <source>
        <dbReference type="ARBA" id="ARBA00023012"/>
    </source>
</evidence>
<dbReference type="Proteomes" id="UP000070617">
    <property type="component" value="Unassembled WGS sequence"/>
</dbReference>
<reference evidence="9" key="1">
    <citation type="submission" date="2016-01" db="EMBL/GenBank/DDBJ databases">
        <authorList>
            <person name="Mitreva M."/>
            <person name="Pepin K.H."/>
            <person name="Mihindukulasuriya K.A."/>
            <person name="Fulton R."/>
            <person name="Fronick C."/>
            <person name="O'Laughlin M."/>
            <person name="Miner T."/>
            <person name="Herter B."/>
            <person name="Rosa B.A."/>
            <person name="Cordes M."/>
            <person name="Tomlinson C."/>
            <person name="Wollam A."/>
            <person name="Palsikar V.B."/>
            <person name="Mardis E.R."/>
            <person name="Wilson R.K."/>
        </authorList>
    </citation>
    <scope>NUCLEOTIDE SEQUENCE [LARGE SCALE GENOMIC DNA]</scope>
    <source>
        <strain evidence="9">CMW8396</strain>
    </source>
</reference>
<dbReference type="InterPro" id="IPR001789">
    <property type="entry name" value="Sig_transdc_resp-reg_receiver"/>
</dbReference>
<dbReference type="Gene3D" id="3.40.50.2300">
    <property type="match status" value="1"/>
</dbReference>
<dbReference type="SMART" id="SM00862">
    <property type="entry name" value="Trans_reg_C"/>
    <property type="match status" value="1"/>
</dbReference>
<dbReference type="GO" id="GO:0005829">
    <property type="term" value="C:cytosol"/>
    <property type="evidence" value="ECO:0007669"/>
    <property type="project" value="TreeGrafter"/>
</dbReference>
<feature type="modified residue" description="4-aspartylphosphate" evidence="4">
    <location>
        <position position="53"/>
    </location>
</feature>
<keyword evidence="2" id="KW-0902">Two-component regulatory system</keyword>
<dbReference type="CDD" id="cd00383">
    <property type="entry name" value="trans_reg_C"/>
    <property type="match status" value="1"/>
</dbReference>
<protein>
    <submittedName>
        <fullName evidence="8">Putative transcriptional regulatory protein WalR</fullName>
    </submittedName>
</protein>
<dbReference type="Pfam" id="PF00486">
    <property type="entry name" value="Trans_reg_C"/>
    <property type="match status" value="1"/>
</dbReference>
<dbReference type="InterPro" id="IPR016032">
    <property type="entry name" value="Sig_transdc_resp-reg_C-effctor"/>
</dbReference>
<dbReference type="GO" id="GO:0032993">
    <property type="term" value="C:protein-DNA complex"/>
    <property type="evidence" value="ECO:0007669"/>
    <property type="project" value="TreeGrafter"/>
</dbReference>
<dbReference type="InterPro" id="IPR039420">
    <property type="entry name" value="WalR-like"/>
</dbReference>
<accession>A0A133NJ70</accession>
<dbReference type="InterPro" id="IPR001867">
    <property type="entry name" value="OmpR/PhoB-type_DNA-bd"/>
</dbReference>
<dbReference type="PROSITE" id="PS50110">
    <property type="entry name" value="RESPONSE_REGULATORY"/>
    <property type="match status" value="1"/>
</dbReference>
<dbReference type="Gene3D" id="6.10.250.690">
    <property type="match status" value="1"/>
</dbReference>
<dbReference type="FunFam" id="1.10.10.10:FF:000018">
    <property type="entry name" value="DNA-binding response regulator ResD"/>
    <property type="match status" value="1"/>
</dbReference>
<evidence type="ECO:0000313" key="8">
    <source>
        <dbReference type="EMBL" id="KXA16332.1"/>
    </source>
</evidence>
<evidence type="ECO:0000256" key="4">
    <source>
        <dbReference type="PROSITE-ProRule" id="PRU00169"/>
    </source>
</evidence>
<dbReference type="GO" id="GO:0006355">
    <property type="term" value="P:regulation of DNA-templated transcription"/>
    <property type="evidence" value="ECO:0007669"/>
    <property type="project" value="InterPro"/>
</dbReference>
<dbReference type="InterPro" id="IPR011006">
    <property type="entry name" value="CheY-like_superfamily"/>
</dbReference>
<dbReference type="GO" id="GO:0000976">
    <property type="term" value="F:transcription cis-regulatory region binding"/>
    <property type="evidence" value="ECO:0007669"/>
    <property type="project" value="TreeGrafter"/>
</dbReference>
<evidence type="ECO:0000256" key="1">
    <source>
        <dbReference type="ARBA" id="ARBA00022553"/>
    </source>
</evidence>
<dbReference type="SUPFAM" id="SSF46894">
    <property type="entry name" value="C-terminal effector domain of the bipartite response regulators"/>
    <property type="match status" value="1"/>
</dbReference>
<dbReference type="PATRIC" id="fig|134605.3.peg.434"/>
<organism evidence="8 9">
    <name type="scientific">Fusobacterium equinum</name>
    <dbReference type="NCBI Taxonomy" id="134605"/>
    <lineage>
        <taxon>Bacteria</taxon>
        <taxon>Fusobacteriati</taxon>
        <taxon>Fusobacteriota</taxon>
        <taxon>Fusobacteriia</taxon>
        <taxon>Fusobacteriales</taxon>
        <taxon>Fusobacteriaceae</taxon>
        <taxon>Fusobacterium</taxon>
    </lineage>
</organism>
<dbReference type="SMART" id="SM00448">
    <property type="entry name" value="REC"/>
    <property type="match status" value="1"/>
</dbReference>
<comment type="caution">
    <text evidence="8">The sequence shown here is derived from an EMBL/GenBank/DDBJ whole genome shotgun (WGS) entry which is preliminary data.</text>
</comment>
<evidence type="ECO:0000256" key="3">
    <source>
        <dbReference type="ARBA" id="ARBA00023125"/>
    </source>
</evidence>
<dbReference type="AlphaFoldDB" id="A0A133NJ70"/>
<keyword evidence="3 5" id="KW-0238">DNA-binding</keyword>
<evidence type="ECO:0000259" key="7">
    <source>
        <dbReference type="PROSITE" id="PS51755"/>
    </source>
</evidence>
<feature type="DNA-binding region" description="OmpR/PhoB-type" evidence="5">
    <location>
        <begin position="131"/>
        <end position="227"/>
    </location>
</feature>
<dbReference type="SUPFAM" id="SSF52172">
    <property type="entry name" value="CheY-like"/>
    <property type="match status" value="1"/>
</dbReference>
<keyword evidence="9" id="KW-1185">Reference proteome</keyword>
<name>A0A133NJ70_9FUSO</name>
<dbReference type="Gene3D" id="1.10.10.10">
    <property type="entry name" value="Winged helix-like DNA-binding domain superfamily/Winged helix DNA-binding domain"/>
    <property type="match status" value="1"/>
</dbReference>
<proteinExistence type="predicted"/>
<dbReference type="PROSITE" id="PS51755">
    <property type="entry name" value="OMPR_PHOB"/>
    <property type="match status" value="1"/>
</dbReference>
<dbReference type="STRING" id="134605.HMPREF3206_00432"/>
<evidence type="ECO:0000313" key="9">
    <source>
        <dbReference type="Proteomes" id="UP000070617"/>
    </source>
</evidence>
<dbReference type="GO" id="GO:0000156">
    <property type="term" value="F:phosphorelay response regulator activity"/>
    <property type="evidence" value="ECO:0007669"/>
    <property type="project" value="TreeGrafter"/>
</dbReference>
<evidence type="ECO:0000259" key="6">
    <source>
        <dbReference type="PROSITE" id="PS50110"/>
    </source>
</evidence>
<sequence length="227" mass="26467">MGEKILIIDDEEAILELLKFNLEIYGYKIFTSNTGKGILEKIIEIHPNIILLDLMLPEIDGMSICKKVRENSIWNDLRIIILSAKSQEIDKITCLEIGADDYITKPFSIRELIARIHAFSRRISPSVPTTQEIIQYHDLVIDPKEKTVLKKDKKISLTLLELKLLLYLLKNQGKISTREMIFKNVWNYEEQNNTRSLDVNIRKLRQKLEDSNNHYIETIRGIGYKLL</sequence>
<feature type="domain" description="Response regulatory" evidence="6">
    <location>
        <begin position="4"/>
        <end position="120"/>
    </location>
</feature>
<dbReference type="PANTHER" id="PTHR48111:SF73">
    <property type="entry name" value="ALKALINE PHOSPHATASE SYNTHESIS TRANSCRIPTIONAL REGULATORY PROTEIN PHOP"/>
    <property type="match status" value="1"/>
</dbReference>
<dbReference type="RefSeq" id="WP_060793426.1">
    <property type="nucleotide sequence ID" value="NZ_KQ956516.1"/>
</dbReference>
<dbReference type="InterPro" id="IPR036388">
    <property type="entry name" value="WH-like_DNA-bd_sf"/>
</dbReference>
<dbReference type="PANTHER" id="PTHR48111">
    <property type="entry name" value="REGULATOR OF RPOS"/>
    <property type="match status" value="1"/>
</dbReference>
<dbReference type="Pfam" id="PF00072">
    <property type="entry name" value="Response_reg"/>
    <property type="match status" value="1"/>
</dbReference>
<feature type="domain" description="OmpR/PhoB-type" evidence="7">
    <location>
        <begin position="131"/>
        <end position="227"/>
    </location>
</feature>
<dbReference type="EMBL" id="LRPX01000015">
    <property type="protein sequence ID" value="KXA16332.1"/>
    <property type="molecule type" value="Genomic_DNA"/>
</dbReference>
<gene>
    <name evidence="8" type="ORF">HMPREF3206_00432</name>
</gene>
<keyword evidence="1 4" id="KW-0597">Phosphoprotein</keyword>
<evidence type="ECO:0000256" key="5">
    <source>
        <dbReference type="PROSITE-ProRule" id="PRU01091"/>
    </source>
</evidence>